<proteinExistence type="predicted"/>
<organism evidence="1 2">
    <name type="scientific">Planobispora longispora</name>
    <dbReference type="NCBI Taxonomy" id="28887"/>
    <lineage>
        <taxon>Bacteria</taxon>
        <taxon>Bacillati</taxon>
        <taxon>Actinomycetota</taxon>
        <taxon>Actinomycetes</taxon>
        <taxon>Streptosporangiales</taxon>
        <taxon>Streptosporangiaceae</taxon>
        <taxon>Planobispora</taxon>
    </lineage>
</organism>
<gene>
    <name evidence="1" type="ORF">Plo01_52450</name>
</gene>
<reference evidence="1 2" key="1">
    <citation type="submission" date="2021-01" db="EMBL/GenBank/DDBJ databases">
        <title>Whole genome shotgun sequence of Planobispora longispora NBRC 13918.</title>
        <authorList>
            <person name="Komaki H."/>
            <person name="Tamura T."/>
        </authorList>
    </citation>
    <scope>NUCLEOTIDE SEQUENCE [LARGE SCALE GENOMIC DNA]</scope>
    <source>
        <strain evidence="1 2">NBRC 13918</strain>
    </source>
</reference>
<dbReference type="EMBL" id="BOOH01000044">
    <property type="protein sequence ID" value="GIH78816.1"/>
    <property type="molecule type" value="Genomic_DNA"/>
</dbReference>
<dbReference type="AlphaFoldDB" id="A0A8J3RRD7"/>
<accession>A0A8J3RRD7</accession>
<evidence type="ECO:0000313" key="2">
    <source>
        <dbReference type="Proteomes" id="UP000616724"/>
    </source>
</evidence>
<sequence length="108" mass="11947">MRFGADGAEKEGIEVQEDDFGHLERLVSELDARGLHARVVRTRSGRAFVRVINPNATSLAENVTCRAQAAPSHPDWYYWWSWGERMHTAEDPAGAATKVARVLAAVGE</sequence>
<protein>
    <submittedName>
        <fullName evidence="1">Uncharacterized protein</fullName>
    </submittedName>
</protein>
<keyword evidence="2" id="KW-1185">Reference proteome</keyword>
<dbReference type="Proteomes" id="UP000616724">
    <property type="component" value="Unassembled WGS sequence"/>
</dbReference>
<comment type="caution">
    <text evidence="1">The sequence shown here is derived from an EMBL/GenBank/DDBJ whole genome shotgun (WGS) entry which is preliminary data.</text>
</comment>
<evidence type="ECO:0000313" key="1">
    <source>
        <dbReference type="EMBL" id="GIH78816.1"/>
    </source>
</evidence>
<name>A0A8J3RRD7_9ACTN</name>